<reference evidence="1" key="1">
    <citation type="journal article" date="2023" name="Mol. Ecol. Resour.">
        <title>Chromosome-level genome assembly of a triploid poplar Populus alba 'Berolinensis'.</title>
        <authorList>
            <person name="Chen S."/>
            <person name="Yu Y."/>
            <person name="Wang X."/>
            <person name="Wang S."/>
            <person name="Zhang T."/>
            <person name="Zhou Y."/>
            <person name="He R."/>
            <person name="Meng N."/>
            <person name="Wang Y."/>
            <person name="Liu W."/>
            <person name="Liu Z."/>
            <person name="Liu J."/>
            <person name="Guo Q."/>
            <person name="Huang H."/>
            <person name="Sederoff R.R."/>
            <person name="Wang G."/>
            <person name="Qu G."/>
            <person name="Chen S."/>
        </authorList>
    </citation>
    <scope>NUCLEOTIDE SEQUENCE</scope>
    <source>
        <strain evidence="1">SC-2020</strain>
    </source>
</reference>
<name>A0AAD6M298_9ROSI</name>
<evidence type="ECO:0000313" key="2">
    <source>
        <dbReference type="Proteomes" id="UP001164929"/>
    </source>
</evidence>
<protein>
    <submittedName>
        <fullName evidence="1">Uncharacterized protein</fullName>
    </submittedName>
</protein>
<evidence type="ECO:0000313" key="1">
    <source>
        <dbReference type="EMBL" id="KAJ6977623.1"/>
    </source>
</evidence>
<gene>
    <name evidence="1" type="ORF">NC653_029503</name>
</gene>
<organism evidence="1 2">
    <name type="scientific">Populus alba x Populus x berolinensis</name>
    <dbReference type="NCBI Taxonomy" id="444605"/>
    <lineage>
        <taxon>Eukaryota</taxon>
        <taxon>Viridiplantae</taxon>
        <taxon>Streptophyta</taxon>
        <taxon>Embryophyta</taxon>
        <taxon>Tracheophyta</taxon>
        <taxon>Spermatophyta</taxon>
        <taxon>Magnoliopsida</taxon>
        <taxon>eudicotyledons</taxon>
        <taxon>Gunneridae</taxon>
        <taxon>Pentapetalae</taxon>
        <taxon>rosids</taxon>
        <taxon>fabids</taxon>
        <taxon>Malpighiales</taxon>
        <taxon>Salicaceae</taxon>
        <taxon>Saliceae</taxon>
        <taxon>Populus</taxon>
    </lineage>
</organism>
<proteinExistence type="predicted"/>
<dbReference type="AlphaFoldDB" id="A0AAD6M298"/>
<sequence length="82" mass="9338">MEETSARNETNMRNKPCIKIHGWLTCTVVMPSFFNLQSCHENIFLEISTLKRQGFCNKIKPVEFKNASSMTLPSTTLLGKTN</sequence>
<dbReference type="EMBL" id="JAQIZT010000012">
    <property type="protein sequence ID" value="KAJ6977623.1"/>
    <property type="molecule type" value="Genomic_DNA"/>
</dbReference>
<dbReference type="Proteomes" id="UP001164929">
    <property type="component" value="Chromosome 12"/>
</dbReference>
<keyword evidence="2" id="KW-1185">Reference proteome</keyword>
<comment type="caution">
    <text evidence="1">The sequence shown here is derived from an EMBL/GenBank/DDBJ whole genome shotgun (WGS) entry which is preliminary data.</text>
</comment>
<accession>A0AAD6M298</accession>